<dbReference type="SUPFAM" id="SSF53474">
    <property type="entry name" value="alpha/beta-Hydrolases"/>
    <property type="match status" value="1"/>
</dbReference>
<evidence type="ECO:0000256" key="6">
    <source>
        <dbReference type="ARBA" id="ARBA00023180"/>
    </source>
</evidence>
<keyword evidence="4 7" id="KW-0732">Signal</keyword>
<evidence type="ECO:0000256" key="1">
    <source>
        <dbReference type="ARBA" id="ARBA00009431"/>
    </source>
</evidence>
<dbReference type="PANTHER" id="PTHR11802">
    <property type="entry name" value="SERINE PROTEASE FAMILY S10 SERINE CARBOXYPEPTIDASE"/>
    <property type="match status" value="1"/>
</dbReference>
<dbReference type="GeneID" id="113513809"/>
<sequence>MSNLVYLLFLFVPSIYGRTVLNNDKENIIPLNDTKNDKLLLDLPVYNLPNDTDINCKLNAVDISNNIEEHNEPCDPVSKVNNGTALILTPYIEEGRIEEARNACAVDPQVFLGIRSYSGFFTVNKTYNSNLFFWYFPVENKAVNETPWIVWLQGGPGASSMTGLFDEIGPFKVVDGTLIQNPYTWLQNHSLVFIENPVGTGYSFTDHVDGYAKDMATYSSHMYKALRQFLQIFPELRVAPLYISGESYAGKYVPSLAMEIHKHKDAPGSDINLRGIMIGNAYVEPAMIAQLVRPFYYFGLLVNEQLDIVKPLFDAFQEDIAANRSIEAKQKWNSLVTVLLYLSHQKQAYNFLRDDLPVGQYASFLVKSEVKRALHVGDIRFSFVNLTVNSELAPDFLSSARPMLETLLNHYRVLAYCGHLDQMLPCVFASEIYRTWKWNRSNEFLNATRSAFIFNKRIAGYFKSGGGLTEAMIRGAGHMVPLDAPAPAQSLVARWTRNELTALYGDYDYVARQYVKNYSIVHYL</sequence>
<evidence type="ECO:0000313" key="8">
    <source>
        <dbReference type="Proteomes" id="UP001652740"/>
    </source>
</evidence>
<proteinExistence type="inferred from homology"/>
<dbReference type="Gene3D" id="3.40.50.1820">
    <property type="entry name" value="alpha/beta hydrolase"/>
    <property type="match status" value="1"/>
</dbReference>
<keyword evidence="5 7" id="KW-0378">Hydrolase</keyword>
<evidence type="ECO:0000256" key="3">
    <source>
        <dbReference type="ARBA" id="ARBA00022670"/>
    </source>
</evidence>
<protein>
    <recommendedName>
        <fullName evidence="7">Carboxypeptidase</fullName>
        <ecNumber evidence="7">3.4.16.-</ecNumber>
    </recommendedName>
</protein>
<evidence type="ECO:0000313" key="9">
    <source>
        <dbReference type="RefSeq" id="XP_052758564.1"/>
    </source>
</evidence>
<evidence type="ECO:0000256" key="4">
    <source>
        <dbReference type="ARBA" id="ARBA00022729"/>
    </source>
</evidence>
<feature type="chain" id="PRO_5044973998" description="Carboxypeptidase" evidence="7">
    <location>
        <begin position="18"/>
        <end position="524"/>
    </location>
</feature>
<dbReference type="InterPro" id="IPR033124">
    <property type="entry name" value="Ser_caboxypep_his_AS"/>
</dbReference>
<evidence type="ECO:0000256" key="7">
    <source>
        <dbReference type="RuleBase" id="RU361156"/>
    </source>
</evidence>
<dbReference type="PROSITE" id="PS00560">
    <property type="entry name" value="CARBOXYPEPT_SER_HIS"/>
    <property type="match status" value="1"/>
</dbReference>
<evidence type="ECO:0000256" key="2">
    <source>
        <dbReference type="ARBA" id="ARBA00022645"/>
    </source>
</evidence>
<comment type="similarity">
    <text evidence="1 7">Belongs to the peptidase S10 family.</text>
</comment>
<evidence type="ECO:0000256" key="5">
    <source>
        <dbReference type="ARBA" id="ARBA00022801"/>
    </source>
</evidence>
<dbReference type="PANTHER" id="PTHR11802:SF472">
    <property type="entry name" value="SERINE CARBOXYPEPTIDASE CPVL-RELATED"/>
    <property type="match status" value="1"/>
</dbReference>
<dbReference type="PRINTS" id="PR00724">
    <property type="entry name" value="CRBOXYPTASEC"/>
</dbReference>
<keyword evidence="6" id="KW-0325">Glycoprotein</keyword>
<dbReference type="InterPro" id="IPR018202">
    <property type="entry name" value="Ser_caboxypep_ser_AS"/>
</dbReference>
<dbReference type="Pfam" id="PF00450">
    <property type="entry name" value="Peptidase_S10"/>
    <property type="match status" value="1"/>
</dbReference>
<keyword evidence="2 7" id="KW-0121">Carboxypeptidase</keyword>
<keyword evidence="8" id="KW-1185">Reference proteome</keyword>
<gene>
    <name evidence="9" type="primary">LOC113513809</name>
</gene>
<feature type="signal peptide" evidence="7">
    <location>
        <begin position="1"/>
        <end position="17"/>
    </location>
</feature>
<keyword evidence="3 7" id="KW-0645">Protease</keyword>
<accession>A0ABM3N4T5</accession>
<organism evidence="8 9">
    <name type="scientific">Galleria mellonella</name>
    <name type="common">Greater wax moth</name>
    <dbReference type="NCBI Taxonomy" id="7137"/>
    <lineage>
        <taxon>Eukaryota</taxon>
        <taxon>Metazoa</taxon>
        <taxon>Ecdysozoa</taxon>
        <taxon>Arthropoda</taxon>
        <taxon>Hexapoda</taxon>
        <taxon>Insecta</taxon>
        <taxon>Pterygota</taxon>
        <taxon>Neoptera</taxon>
        <taxon>Endopterygota</taxon>
        <taxon>Lepidoptera</taxon>
        <taxon>Glossata</taxon>
        <taxon>Ditrysia</taxon>
        <taxon>Pyraloidea</taxon>
        <taxon>Pyralidae</taxon>
        <taxon>Galleriinae</taxon>
        <taxon>Galleria</taxon>
    </lineage>
</organism>
<dbReference type="PROSITE" id="PS00131">
    <property type="entry name" value="CARBOXYPEPT_SER_SER"/>
    <property type="match status" value="1"/>
</dbReference>
<reference evidence="9" key="1">
    <citation type="submission" date="2025-08" db="UniProtKB">
        <authorList>
            <consortium name="RefSeq"/>
        </authorList>
    </citation>
    <scope>IDENTIFICATION</scope>
    <source>
        <tissue evidence="9">Whole larvae</tissue>
    </source>
</reference>
<dbReference type="RefSeq" id="XP_052758564.1">
    <property type="nucleotide sequence ID" value="XM_052902604.1"/>
</dbReference>
<dbReference type="EC" id="3.4.16.-" evidence="7"/>
<dbReference type="InterPro" id="IPR001563">
    <property type="entry name" value="Peptidase_S10"/>
</dbReference>
<dbReference type="InterPro" id="IPR029058">
    <property type="entry name" value="AB_hydrolase_fold"/>
</dbReference>
<name>A0ABM3N4T5_GALME</name>
<dbReference type="Proteomes" id="UP001652740">
    <property type="component" value="Unplaced"/>
</dbReference>